<feature type="transmembrane region" description="Helical" evidence="6">
    <location>
        <begin position="23"/>
        <end position="43"/>
    </location>
</feature>
<keyword evidence="4 6" id="KW-1133">Transmembrane helix</keyword>
<dbReference type="InterPro" id="IPR052363">
    <property type="entry name" value="LPS_export_LptC"/>
</dbReference>
<evidence type="ECO:0000313" key="8">
    <source>
        <dbReference type="Proteomes" id="UP001321526"/>
    </source>
</evidence>
<gene>
    <name evidence="7" type="primary">lptC</name>
    <name evidence="7" type="ORF">EVC62_18670</name>
</gene>
<dbReference type="Pfam" id="PF06835">
    <property type="entry name" value="LptC"/>
    <property type="match status" value="1"/>
</dbReference>
<dbReference type="EMBL" id="CP035631">
    <property type="protein sequence ID" value="WFF43352.1"/>
    <property type="molecule type" value="Genomic_DNA"/>
</dbReference>
<keyword evidence="1" id="KW-1003">Cell membrane</keyword>
<organism evidence="7 8">
    <name type="scientific">Salinicola endophyticus</name>
    <dbReference type="NCBI Taxonomy" id="1949083"/>
    <lineage>
        <taxon>Bacteria</taxon>
        <taxon>Pseudomonadati</taxon>
        <taxon>Pseudomonadota</taxon>
        <taxon>Gammaproteobacteria</taxon>
        <taxon>Oceanospirillales</taxon>
        <taxon>Halomonadaceae</taxon>
        <taxon>Salinicola</taxon>
    </lineage>
</organism>
<accession>A0ABY8FKL6</accession>
<dbReference type="InterPro" id="IPR026265">
    <property type="entry name" value="LptC"/>
</dbReference>
<dbReference type="Gene3D" id="2.60.450.10">
    <property type="entry name" value="Lipopolysaccharide (LPS) transport protein A like domain"/>
    <property type="match status" value="1"/>
</dbReference>
<evidence type="ECO:0000256" key="2">
    <source>
        <dbReference type="ARBA" id="ARBA00022519"/>
    </source>
</evidence>
<evidence type="ECO:0000256" key="6">
    <source>
        <dbReference type="SAM" id="Phobius"/>
    </source>
</evidence>
<keyword evidence="2" id="KW-0997">Cell inner membrane</keyword>
<proteinExistence type="predicted"/>
<keyword evidence="5 6" id="KW-0472">Membrane</keyword>
<evidence type="ECO:0000256" key="5">
    <source>
        <dbReference type="ARBA" id="ARBA00023136"/>
    </source>
</evidence>
<dbReference type="PANTHER" id="PTHR37481">
    <property type="entry name" value="LIPOPOLYSACCHARIDE EXPORT SYSTEM PROTEIN LPTC"/>
    <property type="match status" value="1"/>
</dbReference>
<name>A0ABY8FKL6_9GAMM</name>
<sequence length="210" mass="23828">MVAANPDAEGDRVTATPRTRSPWWRRLGLLALLLALGGGLAYLDQRNERAPAPAPSDPAGEPDYFLEDARMTRFDEQGRAYQRLDTPRMVHTPVDDVIRAEKPHGYLIDDDQREWQITGDQGRLADNGNLLTLEGNARLVQPTKAWSLETQTLHYDNRSAHAWSDTSSVLRQHNQTMRGDRFDAWINQNRMRLTDNVQGRLPQQSEDQGS</sequence>
<dbReference type="NCBIfam" id="TIGR04409">
    <property type="entry name" value="LptC_YrbK"/>
    <property type="match status" value="1"/>
</dbReference>
<dbReference type="Proteomes" id="UP001321526">
    <property type="component" value="Chromosome"/>
</dbReference>
<keyword evidence="8" id="KW-1185">Reference proteome</keyword>
<keyword evidence="3 6" id="KW-0812">Transmembrane</keyword>
<dbReference type="InterPro" id="IPR010664">
    <property type="entry name" value="LipoPS_assembly_LptC-rel"/>
</dbReference>
<dbReference type="PANTHER" id="PTHR37481:SF1">
    <property type="entry name" value="LIPOPOLYSACCHARIDE EXPORT SYSTEM PROTEIN LPTC"/>
    <property type="match status" value="1"/>
</dbReference>
<evidence type="ECO:0000256" key="3">
    <source>
        <dbReference type="ARBA" id="ARBA00022692"/>
    </source>
</evidence>
<evidence type="ECO:0000256" key="1">
    <source>
        <dbReference type="ARBA" id="ARBA00022475"/>
    </source>
</evidence>
<protein>
    <submittedName>
        <fullName evidence="7">LPS export ABC transporter periplasmic protein LptC</fullName>
    </submittedName>
</protein>
<evidence type="ECO:0000313" key="7">
    <source>
        <dbReference type="EMBL" id="WFF43352.1"/>
    </source>
</evidence>
<evidence type="ECO:0000256" key="4">
    <source>
        <dbReference type="ARBA" id="ARBA00022989"/>
    </source>
</evidence>
<reference evidence="7 8" key="1">
    <citation type="submission" date="2019-01" db="EMBL/GenBank/DDBJ databases">
        <title>Genome sequence of Salinicola endophyticus REST5.</title>
        <authorList>
            <person name="Nascimento F.X."/>
        </authorList>
    </citation>
    <scope>NUCLEOTIDE SEQUENCE [LARGE SCALE GENOMIC DNA]</scope>
    <source>
        <strain evidence="7 8">REST5</strain>
    </source>
</reference>